<dbReference type="OrthoDB" id="9777147at2"/>
<dbReference type="Proteomes" id="UP000276309">
    <property type="component" value="Chromosome"/>
</dbReference>
<keyword evidence="3" id="KW-1133">Transmembrane helix</keyword>
<gene>
    <name evidence="4" type="ORF">D1013_15405</name>
</gene>
<protein>
    <submittedName>
        <fullName evidence="4">Phosphatidylserine synthase</fullName>
    </submittedName>
</protein>
<evidence type="ECO:0000313" key="5">
    <source>
        <dbReference type="Proteomes" id="UP000276309"/>
    </source>
</evidence>
<sequence length="254" mass="28115">MKKYIPNLITLLNVFCGCIAAVFAVLNELEMAAIFVFLGIFFDFFDGLAARLLKVQSELGVQLDSLADMITSGLVPGIVMFQLLGMSMTGGWNAGTLLEADPSNHSFKAILHPLPLLGFIITLASAYRLAKFNIDENQVSSFIGLPTPANTLLILSLPLILYNHNNEVLSSIILNQWFLIGLTILSAYLLNSKIELFALKFKNWSFKDNGLRYIFIAISLVLLVTLEFLAVPFIIAFYIITSVVTTLRDKTKKA</sequence>
<feature type="transmembrane region" description="Helical" evidence="3">
    <location>
        <begin position="168"/>
        <end position="190"/>
    </location>
</feature>
<evidence type="ECO:0000256" key="2">
    <source>
        <dbReference type="RuleBase" id="RU003750"/>
    </source>
</evidence>
<feature type="transmembrane region" description="Helical" evidence="3">
    <location>
        <begin position="7"/>
        <end position="26"/>
    </location>
</feature>
<feature type="transmembrane region" description="Helical" evidence="3">
    <location>
        <begin position="65"/>
        <end position="89"/>
    </location>
</feature>
<comment type="similarity">
    <text evidence="2">Belongs to the CDP-alcohol phosphatidyltransferase class-I family.</text>
</comment>
<dbReference type="PROSITE" id="PS00379">
    <property type="entry name" value="CDP_ALCOHOL_P_TRANSF"/>
    <property type="match status" value="1"/>
</dbReference>
<organism evidence="4 5">
    <name type="scientific">Euzebyella marina</name>
    <dbReference type="NCBI Taxonomy" id="1761453"/>
    <lineage>
        <taxon>Bacteria</taxon>
        <taxon>Pseudomonadati</taxon>
        <taxon>Bacteroidota</taxon>
        <taxon>Flavobacteriia</taxon>
        <taxon>Flavobacteriales</taxon>
        <taxon>Flavobacteriaceae</taxon>
        <taxon>Euzebyella</taxon>
    </lineage>
</organism>
<evidence type="ECO:0000313" key="4">
    <source>
        <dbReference type="EMBL" id="AYN68666.1"/>
    </source>
</evidence>
<dbReference type="GO" id="GO:0016020">
    <property type="term" value="C:membrane"/>
    <property type="evidence" value="ECO:0007669"/>
    <property type="project" value="InterPro"/>
</dbReference>
<dbReference type="KEGG" id="emar:D1013_15405"/>
<dbReference type="PROSITE" id="PS51257">
    <property type="entry name" value="PROKAR_LIPOPROTEIN"/>
    <property type="match status" value="1"/>
</dbReference>
<reference evidence="4 5" key="1">
    <citation type="submission" date="2018-08" db="EMBL/GenBank/DDBJ databases">
        <title>The reduced genetic potential of extracellular carbohydrate catabolism in Euzebyella marina RN62, a Flavobacteriia bacterium isolated from the hadal water.</title>
        <authorList>
            <person name="Xue C."/>
        </authorList>
    </citation>
    <scope>NUCLEOTIDE SEQUENCE [LARGE SCALE GENOMIC DNA]</scope>
    <source>
        <strain evidence="4 5">RN62</strain>
    </source>
</reference>
<dbReference type="Pfam" id="PF01066">
    <property type="entry name" value="CDP-OH_P_transf"/>
    <property type="match status" value="1"/>
</dbReference>
<name>A0A3G2L8T7_9FLAO</name>
<dbReference type="AlphaFoldDB" id="A0A3G2L8T7"/>
<feature type="transmembrane region" description="Helical" evidence="3">
    <location>
        <begin position="32"/>
        <end position="53"/>
    </location>
</feature>
<feature type="transmembrane region" description="Helical" evidence="3">
    <location>
        <begin position="109"/>
        <end position="130"/>
    </location>
</feature>
<accession>A0A3G2L8T7</accession>
<keyword evidence="5" id="KW-1185">Reference proteome</keyword>
<keyword evidence="3" id="KW-0812">Transmembrane</keyword>
<feature type="transmembrane region" description="Helical" evidence="3">
    <location>
        <begin position="211"/>
        <end position="240"/>
    </location>
</feature>
<feature type="transmembrane region" description="Helical" evidence="3">
    <location>
        <begin position="142"/>
        <end position="162"/>
    </location>
</feature>
<dbReference type="EMBL" id="CP032050">
    <property type="protein sequence ID" value="AYN68666.1"/>
    <property type="molecule type" value="Genomic_DNA"/>
</dbReference>
<dbReference type="InterPro" id="IPR048254">
    <property type="entry name" value="CDP_ALCOHOL_P_TRANSF_CS"/>
</dbReference>
<keyword evidence="1 2" id="KW-0808">Transferase</keyword>
<keyword evidence="3" id="KW-0472">Membrane</keyword>
<dbReference type="GO" id="GO:0016780">
    <property type="term" value="F:phosphotransferase activity, for other substituted phosphate groups"/>
    <property type="evidence" value="ECO:0007669"/>
    <property type="project" value="InterPro"/>
</dbReference>
<evidence type="ECO:0000256" key="1">
    <source>
        <dbReference type="ARBA" id="ARBA00022679"/>
    </source>
</evidence>
<dbReference type="GO" id="GO:0008654">
    <property type="term" value="P:phospholipid biosynthetic process"/>
    <property type="evidence" value="ECO:0007669"/>
    <property type="project" value="InterPro"/>
</dbReference>
<dbReference type="Gene3D" id="1.20.120.1760">
    <property type="match status" value="1"/>
</dbReference>
<evidence type="ECO:0000256" key="3">
    <source>
        <dbReference type="SAM" id="Phobius"/>
    </source>
</evidence>
<dbReference type="InterPro" id="IPR000462">
    <property type="entry name" value="CDP-OH_P_trans"/>
</dbReference>
<dbReference type="InterPro" id="IPR043130">
    <property type="entry name" value="CDP-OH_PTrfase_TM_dom"/>
</dbReference>
<dbReference type="RefSeq" id="WP_121849679.1">
    <property type="nucleotide sequence ID" value="NZ_CP032050.1"/>
</dbReference>
<proteinExistence type="inferred from homology"/>